<comment type="subcellular location">
    <subcellularLocation>
        <location evidence="1">Nucleus</location>
    </subcellularLocation>
</comment>
<keyword evidence="2" id="KW-0479">Metal-binding</keyword>
<feature type="region of interest" description="Disordered" evidence="9">
    <location>
        <begin position="167"/>
        <end position="196"/>
    </location>
</feature>
<evidence type="ECO:0000259" key="10">
    <source>
        <dbReference type="PROSITE" id="PS50157"/>
    </source>
</evidence>
<keyword evidence="3 8" id="KW-0863">Zinc-finger</keyword>
<dbReference type="PANTHER" id="PTHR45801:SF119">
    <property type="entry name" value="ZINC FINGER PROTEIN 10-LIKE"/>
    <property type="match status" value="1"/>
</dbReference>
<evidence type="ECO:0000256" key="3">
    <source>
        <dbReference type="ARBA" id="ARBA00022771"/>
    </source>
</evidence>
<dbReference type="GO" id="GO:0005634">
    <property type="term" value="C:nucleus"/>
    <property type="evidence" value="ECO:0007669"/>
    <property type="project" value="UniProtKB-SubCell"/>
</dbReference>
<evidence type="ECO:0000256" key="9">
    <source>
        <dbReference type="SAM" id="MobiDB-lite"/>
    </source>
</evidence>
<sequence length="231" mass="26451">MEEGRCWMVTKNRASSKCGEETWEEKAFAEDAAGMLGGCVWPPRSYSCNFCRREFRSAQALGGHMNVHRRDRARLKQFSSSQHPDPHPRHRIPSYKSSLSLSSHKEEDDAIIDTNPNTFCSLHPESELVSSFWTNRDKNVSLFCLHSDELTKDLPLKISKNHERPRSVISLSNDSATYEDNKDVDHRKRRKLDKSSASVIYKSDKDDADVDPPKFDCLDLELRLGGRPKVQ</sequence>
<evidence type="ECO:0000256" key="6">
    <source>
        <dbReference type="ARBA" id="ARBA00023163"/>
    </source>
</evidence>
<evidence type="ECO:0000313" key="11">
    <source>
        <dbReference type="Proteomes" id="UP000813463"/>
    </source>
</evidence>
<accession>A0A9R0I0Q4</accession>
<keyword evidence="11" id="KW-1185">Reference proteome</keyword>
<feature type="region of interest" description="Disordered" evidence="9">
    <location>
        <begin position="78"/>
        <end position="99"/>
    </location>
</feature>
<keyword evidence="7" id="KW-0539">Nucleus</keyword>
<dbReference type="InterPro" id="IPR036236">
    <property type="entry name" value="Znf_C2H2_sf"/>
</dbReference>
<proteinExistence type="predicted"/>
<evidence type="ECO:0000256" key="7">
    <source>
        <dbReference type="ARBA" id="ARBA00023242"/>
    </source>
</evidence>
<dbReference type="RefSeq" id="XP_021839359.2">
    <property type="nucleotide sequence ID" value="XM_021983667.2"/>
</dbReference>
<feature type="compositionally biased region" description="Polar residues" evidence="9">
    <location>
        <begin position="169"/>
        <end position="178"/>
    </location>
</feature>
<dbReference type="PROSITE" id="PS00028">
    <property type="entry name" value="ZINC_FINGER_C2H2_1"/>
    <property type="match status" value="1"/>
</dbReference>
<dbReference type="SUPFAM" id="SSF57667">
    <property type="entry name" value="beta-beta-alpha zinc fingers"/>
    <property type="match status" value="1"/>
</dbReference>
<dbReference type="Proteomes" id="UP000813463">
    <property type="component" value="Chromosome 5"/>
</dbReference>
<evidence type="ECO:0000313" key="12">
    <source>
        <dbReference type="RefSeq" id="XP_021839359.2"/>
    </source>
</evidence>
<dbReference type="Pfam" id="PF13912">
    <property type="entry name" value="zf-C2H2_6"/>
    <property type="match status" value="1"/>
</dbReference>
<keyword evidence="5" id="KW-0805">Transcription regulation</keyword>
<reference evidence="12" key="2">
    <citation type="submission" date="2025-08" db="UniProtKB">
        <authorList>
            <consortium name="RefSeq"/>
        </authorList>
    </citation>
    <scope>IDENTIFICATION</scope>
    <source>
        <tissue evidence="12">Leaf</tissue>
    </source>
</reference>
<dbReference type="InterPro" id="IPR052426">
    <property type="entry name" value="Plant_dev_regulator"/>
</dbReference>
<evidence type="ECO:0000256" key="5">
    <source>
        <dbReference type="ARBA" id="ARBA00023015"/>
    </source>
</evidence>
<reference evidence="11" key="1">
    <citation type="journal article" date="2021" name="Nat. Commun.">
        <title>Genomic analyses provide insights into spinach domestication and the genetic basis of agronomic traits.</title>
        <authorList>
            <person name="Cai X."/>
            <person name="Sun X."/>
            <person name="Xu C."/>
            <person name="Sun H."/>
            <person name="Wang X."/>
            <person name="Ge C."/>
            <person name="Zhang Z."/>
            <person name="Wang Q."/>
            <person name="Fei Z."/>
            <person name="Jiao C."/>
            <person name="Wang Q."/>
        </authorList>
    </citation>
    <scope>NUCLEOTIDE SEQUENCE [LARGE SCALE GENOMIC DNA]</scope>
    <source>
        <strain evidence="11">cv. Varoflay</strain>
    </source>
</reference>
<feature type="domain" description="C2H2-type" evidence="10">
    <location>
        <begin position="46"/>
        <end position="73"/>
    </location>
</feature>
<protein>
    <submittedName>
        <fullName evidence="12">Zinc finger protein 10-like</fullName>
    </submittedName>
</protein>
<keyword evidence="4" id="KW-0862">Zinc</keyword>
<dbReference type="InterPro" id="IPR013087">
    <property type="entry name" value="Znf_C2H2_type"/>
</dbReference>
<evidence type="ECO:0000256" key="2">
    <source>
        <dbReference type="ARBA" id="ARBA00022723"/>
    </source>
</evidence>
<gene>
    <name evidence="12" type="primary">LOC110779138</name>
</gene>
<dbReference type="Gene3D" id="3.30.160.60">
    <property type="entry name" value="Classic Zinc Finger"/>
    <property type="match status" value="1"/>
</dbReference>
<dbReference type="PROSITE" id="PS50157">
    <property type="entry name" value="ZINC_FINGER_C2H2_2"/>
    <property type="match status" value="1"/>
</dbReference>
<dbReference type="GeneID" id="110779138"/>
<dbReference type="GO" id="GO:0008270">
    <property type="term" value="F:zinc ion binding"/>
    <property type="evidence" value="ECO:0007669"/>
    <property type="project" value="UniProtKB-KW"/>
</dbReference>
<keyword evidence="6" id="KW-0804">Transcription</keyword>
<evidence type="ECO:0000256" key="4">
    <source>
        <dbReference type="ARBA" id="ARBA00022833"/>
    </source>
</evidence>
<dbReference type="KEGG" id="soe:110779138"/>
<dbReference type="AlphaFoldDB" id="A0A9R0I0Q4"/>
<evidence type="ECO:0000256" key="8">
    <source>
        <dbReference type="PROSITE-ProRule" id="PRU00042"/>
    </source>
</evidence>
<name>A0A9R0I0Q4_SPIOL</name>
<evidence type="ECO:0000256" key="1">
    <source>
        <dbReference type="ARBA" id="ARBA00004123"/>
    </source>
</evidence>
<dbReference type="PANTHER" id="PTHR45801">
    <property type="entry name" value="OS07G0101800 PROTEIN"/>
    <property type="match status" value="1"/>
</dbReference>
<organism evidence="11 12">
    <name type="scientific">Spinacia oleracea</name>
    <name type="common">Spinach</name>
    <dbReference type="NCBI Taxonomy" id="3562"/>
    <lineage>
        <taxon>Eukaryota</taxon>
        <taxon>Viridiplantae</taxon>
        <taxon>Streptophyta</taxon>
        <taxon>Embryophyta</taxon>
        <taxon>Tracheophyta</taxon>
        <taxon>Spermatophyta</taxon>
        <taxon>Magnoliopsida</taxon>
        <taxon>eudicotyledons</taxon>
        <taxon>Gunneridae</taxon>
        <taxon>Pentapetalae</taxon>
        <taxon>Caryophyllales</taxon>
        <taxon>Chenopodiaceae</taxon>
        <taxon>Chenopodioideae</taxon>
        <taxon>Anserineae</taxon>
        <taxon>Spinacia</taxon>
    </lineage>
</organism>